<keyword evidence="3" id="KW-1185">Reference proteome</keyword>
<dbReference type="OrthoDB" id="7658975at2"/>
<evidence type="ECO:0000313" key="2">
    <source>
        <dbReference type="EMBL" id="KIT14332.1"/>
    </source>
</evidence>
<sequence>MRTQIATISTVILLAGCGNIPFLNRDAPAPAPAPRPATVETIPAPGPVVRSPVSPPRAVTSTVGALDTVSDAEKEEAREAARTSSGGALGSATVALGDPADAGLWVKTDLVSSETAGTVTAADGTSVAVTLRPLGGAGGAQISLSALQALGLPLAGLHPVTLAGAS</sequence>
<evidence type="ECO:0008006" key="4">
    <source>
        <dbReference type="Google" id="ProtNLM"/>
    </source>
</evidence>
<protein>
    <recommendedName>
        <fullName evidence="4">D-galactarate dehydratase</fullName>
    </recommendedName>
</protein>
<name>A0A0D1CI51_9RHOB</name>
<dbReference type="RefSeq" id="WP_052501085.1">
    <property type="nucleotide sequence ID" value="NZ_FZPF01000003.1"/>
</dbReference>
<evidence type="ECO:0000313" key="3">
    <source>
        <dbReference type="Proteomes" id="UP000032232"/>
    </source>
</evidence>
<feature type="region of interest" description="Disordered" evidence="1">
    <location>
        <begin position="30"/>
        <end position="61"/>
    </location>
</feature>
<dbReference type="STRING" id="935700.jaqu_39220"/>
<feature type="compositionally biased region" description="Low complexity" evidence="1">
    <location>
        <begin position="47"/>
        <end position="61"/>
    </location>
</feature>
<proteinExistence type="predicted"/>
<dbReference type="AlphaFoldDB" id="A0A0D1CI51"/>
<comment type="caution">
    <text evidence="2">The sequence shown here is derived from an EMBL/GenBank/DDBJ whole genome shotgun (WGS) entry which is preliminary data.</text>
</comment>
<reference evidence="2 3" key="1">
    <citation type="submission" date="2015-02" db="EMBL/GenBank/DDBJ databases">
        <title>Genome Sequence of Jannaschia aquimarina DSM28248, a member of the Roseobacter clade.</title>
        <authorList>
            <person name="Voget S."/>
            <person name="Daniel R."/>
        </authorList>
    </citation>
    <scope>NUCLEOTIDE SEQUENCE [LARGE SCALE GENOMIC DNA]</scope>
    <source>
        <strain evidence="2 3">GSW-M26</strain>
    </source>
</reference>
<dbReference type="EMBL" id="JYFE01000080">
    <property type="protein sequence ID" value="KIT14332.1"/>
    <property type="molecule type" value="Genomic_DNA"/>
</dbReference>
<evidence type="ECO:0000256" key="1">
    <source>
        <dbReference type="SAM" id="MobiDB-lite"/>
    </source>
</evidence>
<dbReference type="PATRIC" id="fig|935700.4.peg.4044"/>
<gene>
    <name evidence="2" type="ORF">jaqu_39220</name>
</gene>
<organism evidence="2 3">
    <name type="scientific">Jannaschia aquimarina</name>
    <dbReference type="NCBI Taxonomy" id="935700"/>
    <lineage>
        <taxon>Bacteria</taxon>
        <taxon>Pseudomonadati</taxon>
        <taxon>Pseudomonadota</taxon>
        <taxon>Alphaproteobacteria</taxon>
        <taxon>Rhodobacterales</taxon>
        <taxon>Roseobacteraceae</taxon>
        <taxon>Jannaschia</taxon>
    </lineage>
</organism>
<accession>A0A0D1CI51</accession>
<dbReference type="PROSITE" id="PS51257">
    <property type="entry name" value="PROKAR_LIPOPROTEIN"/>
    <property type="match status" value="1"/>
</dbReference>
<dbReference type="Proteomes" id="UP000032232">
    <property type="component" value="Unassembled WGS sequence"/>
</dbReference>